<evidence type="ECO:0000313" key="2">
    <source>
        <dbReference type="Proteomes" id="UP001246858"/>
    </source>
</evidence>
<keyword evidence="2" id="KW-1185">Reference proteome</keyword>
<dbReference type="EMBL" id="JAVDTF010000001">
    <property type="protein sequence ID" value="MDR6782696.1"/>
    <property type="molecule type" value="Genomic_DNA"/>
</dbReference>
<sequence length="108" mass="12322">MNTNLKLSEEAIKKVLQDYYQTGYSVEEFCYANGTTQAELHQWIEEYPELKPLGSTISIEILDAEPPKTTTRTGKKQQTVETGALFARIGDIELYQYVPHSYLKSLKS</sequence>
<comment type="caution">
    <text evidence="1">The sequence shown here is derived from an EMBL/GenBank/DDBJ whole genome shotgun (WGS) entry which is preliminary data.</text>
</comment>
<organism evidence="1 2">
    <name type="scientific">Pedobacter africanus</name>
    <dbReference type="NCBI Taxonomy" id="151894"/>
    <lineage>
        <taxon>Bacteria</taxon>
        <taxon>Pseudomonadati</taxon>
        <taxon>Bacteroidota</taxon>
        <taxon>Sphingobacteriia</taxon>
        <taxon>Sphingobacteriales</taxon>
        <taxon>Sphingobacteriaceae</taxon>
        <taxon>Pedobacter</taxon>
    </lineage>
</organism>
<gene>
    <name evidence="1" type="ORF">J2X78_001248</name>
</gene>
<protein>
    <submittedName>
        <fullName evidence="1">Transposase-like protein</fullName>
    </submittedName>
</protein>
<reference evidence="1" key="1">
    <citation type="submission" date="2023-07" db="EMBL/GenBank/DDBJ databases">
        <title>Sorghum-associated microbial communities from plants grown in Nebraska, USA.</title>
        <authorList>
            <person name="Schachtman D."/>
        </authorList>
    </citation>
    <scope>NUCLEOTIDE SEQUENCE</scope>
    <source>
        <strain evidence="1">2697</strain>
    </source>
</reference>
<dbReference type="Proteomes" id="UP001246858">
    <property type="component" value="Unassembled WGS sequence"/>
</dbReference>
<proteinExistence type="predicted"/>
<accession>A0ACC6KU08</accession>
<name>A0ACC6KU08_9SPHI</name>
<evidence type="ECO:0000313" key="1">
    <source>
        <dbReference type="EMBL" id="MDR6782696.1"/>
    </source>
</evidence>